<sequence length="85" mass="9269">MQYIIALAMILNVTTAPVAHCAPILTKQATTSEIANHTTLTPHGISSGEYAPNIQKRLIDHSEWPEEQEALLALLSAYKDGMLPN</sequence>
<dbReference type="Proteomes" id="UP000799421">
    <property type="component" value="Unassembled WGS sequence"/>
</dbReference>
<accession>A0A6A7BQN2</accession>
<evidence type="ECO:0000256" key="1">
    <source>
        <dbReference type="SAM" id="SignalP"/>
    </source>
</evidence>
<gene>
    <name evidence="2" type="ORF">K470DRAFT_260740</name>
</gene>
<feature type="chain" id="PRO_5025410461" evidence="1">
    <location>
        <begin position="22"/>
        <end position="85"/>
    </location>
</feature>
<keyword evidence="1" id="KW-0732">Signal</keyword>
<name>A0A6A7BQN2_9PEZI</name>
<dbReference type="AlphaFoldDB" id="A0A6A7BQN2"/>
<evidence type="ECO:0000313" key="3">
    <source>
        <dbReference type="Proteomes" id="UP000799421"/>
    </source>
</evidence>
<dbReference type="EMBL" id="MU006039">
    <property type="protein sequence ID" value="KAF2857524.1"/>
    <property type="molecule type" value="Genomic_DNA"/>
</dbReference>
<keyword evidence="3" id="KW-1185">Reference proteome</keyword>
<feature type="signal peptide" evidence="1">
    <location>
        <begin position="1"/>
        <end position="21"/>
    </location>
</feature>
<evidence type="ECO:0000313" key="2">
    <source>
        <dbReference type="EMBL" id="KAF2857524.1"/>
    </source>
</evidence>
<protein>
    <submittedName>
        <fullName evidence="2">Uncharacterized protein</fullName>
    </submittedName>
</protein>
<proteinExistence type="predicted"/>
<reference evidence="2" key="1">
    <citation type="journal article" date="2020" name="Stud. Mycol.">
        <title>101 Dothideomycetes genomes: a test case for predicting lifestyles and emergence of pathogens.</title>
        <authorList>
            <person name="Haridas S."/>
            <person name="Albert R."/>
            <person name="Binder M."/>
            <person name="Bloem J."/>
            <person name="Labutti K."/>
            <person name="Salamov A."/>
            <person name="Andreopoulos B."/>
            <person name="Baker S."/>
            <person name="Barry K."/>
            <person name="Bills G."/>
            <person name="Bluhm B."/>
            <person name="Cannon C."/>
            <person name="Castanera R."/>
            <person name="Culley D."/>
            <person name="Daum C."/>
            <person name="Ezra D."/>
            <person name="Gonzalez J."/>
            <person name="Henrissat B."/>
            <person name="Kuo A."/>
            <person name="Liang C."/>
            <person name="Lipzen A."/>
            <person name="Lutzoni F."/>
            <person name="Magnuson J."/>
            <person name="Mondo S."/>
            <person name="Nolan M."/>
            <person name="Ohm R."/>
            <person name="Pangilinan J."/>
            <person name="Park H.-J."/>
            <person name="Ramirez L."/>
            <person name="Alfaro M."/>
            <person name="Sun H."/>
            <person name="Tritt A."/>
            <person name="Yoshinaga Y."/>
            <person name="Zwiers L.-H."/>
            <person name="Turgeon B."/>
            <person name="Goodwin S."/>
            <person name="Spatafora J."/>
            <person name="Crous P."/>
            <person name="Grigoriev I."/>
        </authorList>
    </citation>
    <scope>NUCLEOTIDE SEQUENCE</scope>
    <source>
        <strain evidence="2">CBS 480.64</strain>
    </source>
</reference>
<organism evidence="2 3">
    <name type="scientific">Piedraia hortae CBS 480.64</name>
    <dbReference type="NCBI Taxonomy" id="1314780"/>
    <lineage>
        <taxon>Eukaryota</taxon>
        <taxon>Fungi</taxon>
        <taxon>Dikarya</taxon>
        <taxon>Ascomycota</taxon>
        <taxon>Pezizomycotina</taxon>
        <taxon>Dothideomycetes</taxon>
        <taxon>Dothideomycetidae</taxon>
        <taxon>Capnodiales</taxon>
        <taxon>Piedraiaceae</taxon>
        <taxon>Piedraia</taxon>
    </lineage>
</organism>